<dbReference type="Proteomes" id="UP000600071">
    <property type="component" value="Unassembled WGS sequence"/>
</dbReference>
<proteinExistence type="predicted"/>
<dbReference type="AlphaFoldDB" id="A0A832ZTI2"/>
<accession>A0A832ZTI2</accession>
<dbReference type="InterPro" id="IPR011991">
    <property type="entry name" value="ArsR-like_HTH"/>
</dbReference>
<dbReference type="InterPro" id="IPR036388">
    <property type="entry name" value="WH-like_DNA-bd_sf"/>
</dbReference>
<sequence>MPSACGRSAGPDEVDKAILRALRKIGGSAKPKDIAERAGLDARRVAAKMRKLVRLGLVERSEEGLYSITENGLKLIEGQG</sequence>
<dbReference type="Gene3D" id="1.10.10.10">
    <property type="entry name" value="Winged helix-like DNA-binding domain superfamily/Winged helix DNA-binding domain"/>
    <property type="match status" value="1"/>
</dbReference>
<comment type="caution">
    <text evidence="1">The sequence shown here is derived from an EMBL/GenBank/DDBJ whole genome shotgun (WGS) entry which is preliminary data.</text>
</comment>
<evidence type="ECO:0000313" key="1">
    <source>
        <dbReference type="EMBL" id="HIQ24010.1"/>
    </source>
</evidence>
<name>A0A832ZTI2_9CREN</name>
<evidence type="ECO:0000313" key="2">
    <source>
        <dbReference type="Proteomes" id="UP000600071"/>
    </source>
</evidence>
<dbReference type="SUPFAM" id="SSF46785">
    <property type="entry name" value="Winged helix' DNA-binding domain"/>
    <property type="match status" value="1"/>
</dbReference>
<gene>
    <name evidence="1" type="ORF">EYH50_03075</name>
</gene>
<dbReference type="CDD" id="cd00090">
    <property type="entry name" value="HTH_ARSR"/>
    <property type="match status" value="1"/>
</dbReference>
<reference evidence="1" key="1">
    <citation type="journal article" date="2020" name="ISME J.">
        <title>Gammaproteobacteria mediating utilization of methyl-, sulfur- and petroleum organic compounds in deep ocean hydrothermal plumes.</title>
        <authorList>
            <person name="Zhou Z."/>
            <person name="Liu Y."/>
            <person name="Pan J."/>
            <person name="Cron B.R."/>
            <person name="Toner B.M."/>
            <person name="Anantharaman K."/>
            <person name="Breier J.A."/>
            <person name="Dick G.J."/>
            <person name="Li M."/>
        </authorList>
    </citation>
    <scope>NUCLEOTIDE SEQUENCE</scope>
    <source>
        <strain evidence="1">SZUA-1523</strain>
    </source>
</reference>
<dbReference type="InterPro" id="IPR036390">
    <property type="entry name" value="WH_DNA-bd_sf"/>
</dbReference>
<protein>
    <submittedName>
        <fullName evidence="1">Winged helix-turn-helix transcriptional regulator</fullName>
    </submittedName>
</protein>
<dbReference type="Pfam" id="PF13412">
    <property type="entry name" value="HTH_24"/>
    <property type="match status" value="1"/>
</dbReference>
<dbReference type="EMBL" id="DQVR01000066">
    <property type="protein sequence ID" value="HIQ24010.1"/>
    <property type="molecule type" value="Genomic_DNA"/>
</dbReference>
<organism evidence="1 2">
    <name type="scientific">Pyrodictium delaneyi</name>
    <dbReference type="NCBI Taxonomy" id="1273541"/>
    <lineage>
        <taxon>Archaea</taxon>
        <taxon>Thermoproteota</taxon>
        <taxon>Thermoprotei</taxon>
        <taxon>Desulfurococcales</taxon>
        <taxon>Pyrodictiaceae</taxon>
        <taxon>Pyrodictium</taxon>
    </lineage>
</organism>